<dbReference type="RefSeq" id="WP_342072489.1">
    <property type="nucleotide sequence ID" value="NZ_JAQJCQ010000002.1"/>
</dbReference>
<keyword evidence="4" id="KW-1185">Reference proteome</keyword>
<comment type="caution">
    <text evidence="3">The sequence shown here is derived from an EMBL/GenBank/DDBJ whole genome shotgun (WGS) entry which is preliminary data.</text>
</comment>
<keyword evidence="2" id="KW-0732">Signal</keyword>
<dbReference type="Proteomes" id="UP001486626">
    <property type="component" value="Unassembled WGS sequence"/>
</dbReference>
<feature type="region of interest" description="Disordered" evidence="1">
    <location>
        <begin position="107"/>
        <end position="139"/>
    </location>
</feature>
<name>A0ABU9L7I0_9XANT</name>
<evidence type="ECO:0000313" key="4">
    <source>
        <dbReference type="Proteomes" id="UP001486626"/>
    </source>
</evidence>
<feature type="chain" id="PRO_5047181979" description="Secreted protein" evidence="2">
    <location>
        <begin position="22"/>
        <end position="139"/>
    </location>
</feature>
<evidence type="ECO:0000313" key="3">
    <source>
        <dbReference type="EMBL" id="MEL4890612.1"/>
    </source>
</evidence>
<dbReference type="EMBL" id="JAQJCQ010000002">
    <property type="protein sequence ID" value="MEL4890612.1"/>
    <property type="molecule type" value="Genomic_DNA"/>
</dbReference>
<proteinExistence type="predicted"/>
<organism evidence="3 4">
    <name type="scientific">Xanthomonas protegens</name>
    <dbReference type="NCBI Taxonomy" id="3380705"/>
    <lineage>
        <taxon>Bacteria</taxon>
        <taxon>Pseudomonadati</taxon>
        <taxon>Pseudomonadota</taxon>
        <taxon>Gammaproteobacteria</taxon>
        <taxon>Lysobacterales</taxon>
        <taxon>Lysobacteraceae</taxon>
        <taxon>Xanthomonas</taxon>
    </lineage>
</organism>
<protein>
    <recommendedName>
        <fullName evidence="5">Secreted protein</fullName>
    </recommendedName>
</protein>
<accession>A0ABU9L7I0</accession>
<evidence type="ECO:0000256" key="1">
    <source>
        <dbReference type="SAM" id="MobiDB-lite"/>
    </source>
</evidence>
<reference evidence="3 4" key="1">
    <citation type="journal article" date="2024" name="FEMS Microbiol. Lett.">
        <title>Xanthomonas protegens sp. nov., a novel rice seed-associated bacterium, provides in vivo protection against X. oryzae pv. oryzae, the bacterial leaf blight pathogen.</title>
        <authorList>
            <person name="Rana R."/>
            <person name="Sharma A."/>
            <person name="Madhavan V.N."/>
            <person name="Korpole S."/>
            <person name="Sonti R.V."/>
            <person name="Patel H.K."/>
            <person name="Patil P.B."/>
        </authorList>
    </citation>
    <scope>NUCLEOTIDE SEQUENCE [LARGE SCALE GENOMIC DNA]</scope>
    <source>
        <strain evidence="3 4">PPL118</strain>
    </source>
</reference>
<gene>
    <name evidence="3" type="ORF">PIQ37_04210</name>
</gene>
<sequence>MNIARALCSTWIALAALSANAAPVVRIDGSSPDRFERSHAELVASLSPQQRLRLSLAEIVYLESRRCLGRRQAHADSFVEQQLGEQVDLAPCRKALHGLGYLEIMERSYPPGGGSGPEAVPPNSTPKSKPLRGAGQFWR</sequence>
<evidence type="ECO:0000256" key="2">
    <source>
        <dbReference type="SAM" id="SignalP"/>
    </source>
</evidence>
<evidence type="ECO:0008006" key="5">
    <source>
        <dbReference type="Google" id="ProtNLM"/>
    </source>
</evidence>
<feature type="signal peptide" evidence="2">
    <location>
        <begin position="1"/>
        <end position="21"/>
    </location>
</feature>